<protein>
    <recommendedName>
        <fullName evidence="3">Protein N-terminal asparagine amidohydrolase</fullName>
    </recommendedName>
</protein>
<proteinExistence type="predicted"/>
<comment type="caution">
    <text evidence="1">The sequence shown here is derived from an EMBL/GenBank/DDBJ whole genome shotgun (WGS) entry which is preliminary data.</text>
</comment>
<keyword evidence="2" id="KW-1185">Reference proteome</keyword>
<sequence>MHYSALSNISVQQWESTAEAFCKQKPRTVSEIGLLYVGQREMAGTTPEDDTIETIGTEDATTCHMVVLRHTGSGAVCVSHFDGCGTEKAVNDMIDIVNNLSSDKPQGRLELHLFGGFCDDDETSRKLSKNVIKAFHQSKEEIYLMTACISDWNNVRKERKSWPIVYGIAVNVLNIYDPKSKLLKIGPFEYTTIGEIEILCGIPDRFLLENFSTSPDQEPTHFIDNVRAALKQIRDHPDPMKTVFKNGKPRCYRLQSDGKWTKADP</sequence>
<dbReference type="Proteomes" id="UP001217089">
    <property type="component" value="Unassembled WGS sequence"/>
</dbReference>
<organism evidence="1 2">
    <name type="scientific">Tegillarca granosa</name>
    <name type="common">Malaysian cockle</name>
    <name type="synonym">Anadara granosa</name>
    <dbReference type="NCBI Taxonomy" id="220873"/>
    <lineage>
        <taxon>Eukaryota</taxon>
        <taxon>Metazoa</taxon>
        <taxon>Spiralia</taxon>
        <taxon>Lophotrochozoa</taxon>
        <taxon>Mollusca</taxon>
        <taxon>Bivalvia</taxon>
        <taxon>Autobranchia</taxon>
        <taxon>Pteriomorphia</taxon>
        <taxon>Arcoida</taxon>
        <taxon>Arcoidea</taxon>
        <taxon>Arcidae</taxon>
        <taxon>Tegillarca</taxon>
    </lineage>
</organism>
<evidence type="ECO:0000313" key="1">
    <source>
        <dbReference type="EMBL" id="KAJ8318983.1"/>
    </source>
</evidence>
<name>A0ABQ9FP14_TEGGR</name>
<evidence type="ECO:0008006" key="3">
    <source>
        <dbReference type="Google" id="ProtNLM"/>
    </source>
</evidence>
<dbReference type="Pfam" id="PF14736">
    <property type="entry name" value="N_Asn_amidohyd"/>
    <property type="match status" value="1"/>
</dbReference>
<gene>
    <name evidence="1" type="ORF">KUTeg_004074</name>
</gene>
<dbReference type="PANTHER" id="PTHR12498">
    <property type="entry name" value="N-TERMINAL ASPARAGINE AMIDOHYDROLASE"/>
    <property type="match status" value="1"/>
</dbReference>
<dbReference type="PANTHER" id="PTHR12498:SF0">
    <property type="entry name" value="PROTEIN N-TERMINAL ASPARAGINE AMIDOHYDROLASE"/>
    <property type="match status" value="1"/>
</dbReference>
<dbReference type="InterPro" id="IPR026750">
    <property type="entry name" value="NTAN1"/>
</dbReference>
<evidence type="ECO:0000313" key="2">
    <source>
        <dbReference type="Proteomes" id="UP001217089"/>
    </source>
</evidence>
<accession>A0ABQ9FP14</accession>
<reference evidence="1 2" key="1">
    <citation type="submission" date="2022-12" db="EMBL/GenBank/DDBJ databases">
        <title>Chromosome-level genome of Tegillarca granosa.</title>
        <authorList>
            <person name="Kim J."/>
        </authorList>
    </citation>
    <scope>NUCLEOTIDE SEQUENCE [LARGE SCALE GENOMIC DNA]</scope>
    <source>
        <strain evidence="1">Teg-2019</strain>
        <tissue evidence="1">Adductor muscle</tissue>
    </source>
</reference>
<dbReference type="EMBL" id="JARBDR010000214">
    <property type="protein sequence ID" value="KAJ8318983.1"/>
    <property type="molecule type" value="Genomic_DNA"/>
</dbReference>